<organism evidence="3">
    <name type="scientific">Naegleria gruberi</name>
    <name type="common">Amoeba</name>
    <dbReference type="NCBI Taxonomy" id="5762"/>
    <lineage>
        <taxon>Eukaryota</taxon>
        <taxon>Discoba</taxon>
        <taxon>Heterolobosea</taxon>
        <taxon>Tetramitia</taxon>
        <taxon>Eutetramitia</taxon>
        <taxon>Vahlkampfiidae</taxon>
        <taxon>Naegleria</taxon>
    </lineage>
</organism>
<evidence type="ECO:0000313" key="3">
    <source>
        <dbReference type="Proteomes" id="UP000006671"/>
    </source>
</evidence>
<dbReference type="InParanoid" id="D2VU47"/>
<dbReference type="KEGG" id="ngr:NAEGRDRAFT_52261"/>
<evidence type="ECO:0000259" key="1">
    <source>
        <dbReference type="PROSITE" id="PS50181"/>
    </source>
</evidence>
<dbReference type="AlphaFoldDB" id="D2VU47"/>
<protein>
    <submittedName>
        <fullName evidence="2">FBOX domain-containing protein</fullName>
    </submittedName>
</protein>
<dbReference type="Pfam" id="PF00646">
    <property type="entry name" value="F-box"/>
    <property type="match status" value="1"/>
</dbReference>
<dbReference type="EMBL" id="GG738898">
    <property type="protein sequence ID" value="EFC39625.1"/>
    <property type="molecule type" value="Genomic_DNA"/>
</dbReference>
<dbReference type="VEuPathDB" id="AmoebaDB:NAEGRDRAFT_52261"/>
<dbReference type="InterPro" id="IPR036047">
    <property type="entry name" value="F-box-like_dom_sf"/>
</dbReference>
<dbReference type="Proteomes" id="UP000006671">
    <property type="component" value="Unassembled WGS sequence"/>
</dbReference>
<accession>D2VU47</accession>
<keyword evidence="3" id="KW-1185">Reference proteome</keyword>
<dbReference type="SUPFAM" id="SSF81383">
    <property type="entry name" value="F-box domain"/>
    <property type="match status" value="1"/>
</dbReference>
<proteinExistence type="predicted"/>
<dbReference type="PROSITE" id="PS50181">
    <property type="entry name" value="FBOX"/>
    <property type="match status" value="1"/>
</dbReference>
<dbReference type="OrthoDB" id="976179at2759"/>
<dbReference type="GeneID" id="8855792"/>
<reference evidence="2 3" key="1">
    <citation type="journal article" date="2010" name="Cell">
        <title>The genome of Naegleria gruberi illuminates early eukaryotic versatility.</title>
        <authorList>
            <person name="Fritz-Laylin L.K."/>
            <person name="Prochnik S.E."/>
            <person name="Ginger M.L."/>
            <person name="Dacks J.B."/>
            <person name="Carpenter M.L."/>
            <person name="Field M.C."/>
            <person name="Kuo A."/>
            <person name="Paredez A."/>
            <person name="Chapman J."/>
            <person name="Pham J."/>
            <person name="Shu S."/>
            <person name="Neupane R."/>
            <person name="Cipriano M."/>
            <person name="Mancuso J."/>
            <person name="Tu H."/>
            <person name="Salamov A."/>
            <person name="Lindquist E."/>
            <person name="Shapiro H."/>
            <person name="Lucas S."/>
            <person name="Grigoriev I.V."/>
            <person name="Cande W.Z."/>
            <person name="Fulton C."/>
            <person name="Rokhsar D.S."/>
            <person name="Dawson S.C."/>
        </authorList>
    </citation>
    <scope>NUCLEOTIDE SEQUENCE [LARGE SCALE GENOMIC DNA]</scope>
    <source>
        <strain evidence="2 3">NEG-M</strain>
    </source>
</reference>
<evidence type="ECO:0000313" key="2">
    <source>
        <dbReference type="EMBL" id="EFC39625.1"/>
    </source>
</evidence>
<dbReference type="InterPro" id="IPR001810">
    <property type="entry name" value="F-box_dom"/>
</dbReference>
<sequence length="286" mass="33178">MNDDCVLREEYETDVGSLEEEQTNGFKRKYISESEQNNCKKQKQEEETVPVCNRMAILLGNQPDEVVKEILNYLPSECTISVSSVSKQFRRVWKNTPYGIVYNMLIKLNHSFKVNSYSLADKAIVGEFAKNAVTLVFGKVEKEIEFVFNSKKTGIFKAELSKIDQQSENFSNAIPKITRFDYDEGDNIGLYAYKGHCFEIEFGELGMVRFSTWTQLYLKHSNDGINAELSITLKELKLTNDEWDIIIEKAISYMDPEVSFREFSFTNKPLTSQFTNHKLDFEKFIW</sequence>
<dbReference type="RefSeq" id="XP_002672369.1">
    <property type="nucleotide sequence ID" value="XM_002672323.1"/>
</dbReference>
<gene>
    <name evidence="2" type="ORF">NAEGRDRAFT_52261</name>
</gene>
<name>D2VU47_NAEGR</name>
<dbReference type="SMART" id="SM00256">
    <property type="entry name" value="FBOX"/>
    <property type="match status" value="1"/>
</dbReference>
<feature type="domain" description="F-box" evidence="1">
    <location>
        <begin position="56"/>
        <end position="105"/>
    </location>
</feature>